<dbReference type="FunFam" id="1.10.510.10:FF:001512">
    <property type="entry name" value="Receptor tyrosine-protein kinase erbB-2"/>
    <property type="match status" value="1"/>
</dbReference>
<dbReference type="Gene3D" id="4.10.1140.10">
    <property type="entry name" value="membrane-bound form of the juxtamembrane domain of the epidermal growth factor receptor like domain"/>
    <property type="match status" value="1"/>
</dbReference>
<dbReference type="SUPFAM" id="SSF56112">
    <property type="entry name" value="Protein kinase-like (PK-like)"/>
    <property type="match status" value="2"/>
</dbReference>
<evidence type="ECO:0000256" key="8">
    <source>
        <dbReference type="ARBA" id="ARBA00023137"/>
    </source>
</evidence>
<evidence type="ECO:0000256" key="4">
    <source>
        <dbReference type="ARBA" id="ARBA00022741"/>
    </source>
</evidence>
<dbReference type="PANTHER" id="PTHR24416:SF88">
    <property type="entry name" value="RECEPTOR TYROSINE-PROTEIN KINASE ERBB-3"/>
    <property type="match status" value="1"/>
</dbReference>
<dbReference type="InterPro" id="IPR050122">
    <property type="entry name" value="RTK"/>
</dbReference>
<name>A0A1A8G3Z2_9TELE</name>
<dbReference type="GO" id="GO:0009925">
    <property type="term" value="C:basal plasma membrane"/>
    <property type="evidence" value="ECO:0007669"/>
    <property type="project" value="TreeGrafter"/>
</dbReference>
<gene>
    <name evidence="12" type="primary">ERBB3B</name>
</gene>
<dbReference type="InterPro" id="IPR001245">
    <property type="entry name" value="Ser-Thr/Tyr_kinase_cat_dom"/>
</dbReference>
<evidence type="ECO:0000256" key="1">
    <source>
        <dbReference type="ARBA" id="ARBA00004308"/>
    </source>
</evidence>
<feature type="binding site" evidence="9">
    <location>
        <position position="63"/>
    </location>
    <ligand>
        <name>ATP</name>
        <dbReference type="ChEBI" id="CHEBI:30616"/>
    </ligand>
</feature>
<dbReference type="AlphaFoldDB" id="A0A1A8G3Z2"/>
<dbReference type="GO" id="GO:0043235">
    <property type="term" value="C:receptor complex"/>
    <property type="evidence" value="ECO:0007669"/>
    <property type="project" value="TreeGrafter"/>
</dbReference>
<sequence length="660" mass="74178">MRRYIESGESFEPLEEKEKVHARFLKPSDLRKIKLLGNGVFGTVHKGIWIPEGDTVKLPVAIKTIHDRTGRQDFYRITDLMTPIKWMALESILFRRYTHQSDVWSYGVTVWEMMSFGAEPYTSVQSVQKVPSLLEKGERLPQPYICTIDVYMVMVKCWMIDENIRPTFKELASDFTRMARDPLRYLVIKQEGEDATPGEVHRRESERGLLDADLEDPDEVGLDDGLATPPLQHSPSWSLSRSRINSYRSGTSQAGPAGYLAMTPSPADSIRLWFRRSRLSSVRTLPERSEVWGYGREPDLREEALQNGSFHRARLGSDQSTRLVAINRHRKLSTASSPSSYKVWTAEEEEELDHYGYVLPGSPGTSEKASRPSRSGKKNSRHKNNSVPKMANSSQEYEFMSTEASVPPCSTSSISLQGDNTTAGLTPLPSPTFMDFSHVETPRAKTPVRNNQKPEALEEVAEEQRDLTKKHELDSTREIKLGDDQVEAGQGIGRYEYMDIRRSESSEGSDPDLHKNGSQTPTVDHAEDTDQIRGVLRKVQMGEEVENCYNTNKQTTLQGDLSSPVTPEPDVLTAGGRNVEEYEEMTGFGEVPDRWGHSQYENLPVKERVVAEGMGGARCAGIGDYIKVCAGIGDPGSNTSFDNPDYWHSRLLLKPDALHT</sequence>
<feature type="compositionally biased region" description="Basic and acidic residues" evidence="10">
    <location>
        <begin position="502"/>
        <end position="515"/>
    </location>
</feature>
<keyword evidence="7" id="KW-0472">Membrane</keyword>
<dbReference type="EMBL" id="HAEB01019410">
    <property type="protein sequence ID" value="SBQ65937.1"/>
    <property type="molecule type" value="Transcribed_RNA"/>
</dbReference>
<dbReference type="GO" id="GO:0050793">
    <property type="term" value="P:regulation of developmental process"/>
    <property type="evidence" value="ECO:0007669"/>
    <property type="project" value="UniProtKB-ARBA"/>
</dbReference>
<dbReference type="PRINTS" id="PR00109">
    <property type="entry name" value="TYRKINASE"/>
</dbReference>
<feature type="compositionally biased region" description="Basic and acidic residues" evidence="10">
    <location>
        <begin position="199"/>
        <end position="210"/>
    </location>
</feature>
<dbReference type="Pfam" id="PF07714">
    <property type="entry name" value="PK_Tyr_Ser-Thr"/>
    <property type="match status" value="1"/>
</dbReference>
<dbReference type="InterPro" id="IPR000719">
    <property type="entry name" value="Prot_kinase_dom"/>
</dbReference>
<dbReference type="GO" id="GO:0048468">
    <property type="term" value="P:cell development"/>
    <property type="evidence" value="ECO:0007669"/>
    <property type="project" value="UniProtKB-ARBA"/>
</dbReference>
<dbReference type="GO" id="GO:0007169">
    <property type="term" value="P:cell surface receptor protein tyrosine kinase signaling pathway"/>
    <property type="evidence" value="ECO:0007669"/>
    <property type="project" value="TreeGrafter"/>
</dbReference>
<keyword evidence="3" id="KW-0808">Transferase</keyword>
<evidence type="ECO:0000256" key="7">
    <source>
        <dbReference type="ARBA" id="ARBA00023136"/>
    </source>
</evidence>
<dbReference type="PROSITE" id="PS50011">
    <property type="entry name" value="PROTEIN_KINASE_DOM"/>
    <property type="match status" value="1"/>
</dbReference>
<protein>
    <submittedName>
        <fullName evidence="12">V-erb-b2 erythroblastic leukemia viral oncogene homolog 3b</fullName>
    </submittedName>
</protein>
<comment type="subcellular location">
    <subcellularLocation>
        <location evidence="1">Endomembrane system</location>
    </subcellularLocation>
    <subcellularLocation>
        <location evidence="2">Membrane</location>
        <topology evidence="2">Single-pass type I membrane protein</topology>
    </subcellularLocation>
</comment>
<feature type="region of interest" description="Disordered" evidence="10">
    <location>
        <begin position="502"/>
        <end position="528"/>
    </location>
</feature>
<evidence type="ECO:0000313" key="12">
    <source>
        <dbReference type="EMBL" id="SBQ65937.1"/>
    </source>
</evidence>
<dbReference type="GO" id="GO:0004713">
    <property type="term" value="F:protein tyrosine kinase activity"/>
    <property type="evidence" value="ECO:0007669"/>
    <property type="project" value="UniProtKB-KW"/>
</dbReference>
<dbReference type="GO" id="GO:0030182">
    <property type="term" value="P:neuron differentiation"/>
    <property type="evidence" value="ECO:0007669"/>
    <property type="project" value="UniProtKB-ARBA"/>
</dbReference>
<dbReference type="PANTHER" id="PTHR24416">
    <property type="entry name" value="TYROSINE-PROTEIN KINASE RECEPTOR"/>
    <property type="match status" value="1"/>
</dbReference>
<dbReference type="InterPro" id="IPR011009">
    <property type="entry name" value="Kinase-like_dom_sf"/>
</dbReference>
<evidence type="ECO:0000256" key="3">
    <source>
        <dbReference type="ARBA" id="ARBA00022679"/>
    </source>
</evidence>
<keyword evidence="6 9" id="KW-0067">ATP-binding</keyword>
<dbReference type="Gene3D" id="1.10.510.10">
    <property type="entry name" value="Transferase(Phosphotransferase) domain 1"/>
    <property type="match status" value="1"/>
</dbReference>
<feature type="domain" description="Protein kinase" evidence="11">
    <location>
        <begin position="1"/>
        <end position="184"/>
    </location>
</feature>
<keyword evidence="4 9" id="KW-0547">Nucleotide-binding</keyword>
<evidence type="ECO:0000256" key="6">
    <source>
        <dbReference type="ARBA" id="ARBA00022840"/>
    </source>
</evidence>
<evidence type="ECO:0000256" key="9">
    <source>
        <dbReference type="PROSITE-ProRule" id="PRU10141"/>
    </source>
</evidence>
<accession>A0A1A8G3Z2</accession>
<keyword evidence="8" id="KW-0829">Tyrosine-protein kinase</keyword>
<feature type="region of interest" description="Disordered" evidence="10">
    <location>
        <begin position="356"/>
        <end position="398"/>
    </location>
</feature>
<organism evidence="12">
    <name type="scientific">Nothobranchius korthausae</name>
    <dbReference type="NCBI Taxonomy" id="1143690"/>
    <lineage>
        <taxon>Eukaryota</taxon>
        <taxon>Metazoa</taxon>
        <taxon>Chordata</taxon>
        <taxon>Craniata</taxon>
        <taxon>Vertebrata</taxon>
        <taxon>Euteleostomi</taxon>
        <taxon>Actinopterygii</taxon>
        <taxon>Neopterygii</taxon>
        <taxon>Teleostei</taxon>
        <taxon>Neoteleostei</taxon>
        <taxon>Acanthomorphata</taxon>
        <taxon>Ovalentaria</taxon>
        <taxon>Atherinomorphae</taxon>
        <taxon>Cyprinodontiformes</taxon>
        <taxon>Nothobranchiidae</taxon>
        <taxon>Nothobranchius</taxon>
    </lineage>
</organism>
<dbReference type="GO" id="GO:0038131">
    <property type="term" value="F:neuregulin receptor activity"/>
    <property type="evidence" value="ECO:0007669"/>
    <property type="project" value="TreeGrafter"/>
</dbReference>
<feature type="region of interest" description="Disordered" evidence="10">
    <location>
        <begin position="194"/>
        <end position="238"/>
    </location>
</feature>
<reference evidence="12" key="2">
    <citation type="submission" date="2016-06" db="EMBL/GenBank/DDBJ databases">
        <title>The genome of a short-lived fish provides insights into sex chromosome evolution and the genetic control of aging.</title>
        <authorList>
            <person name="Reichwald K."/>
            <person name="Felder M."/>
            <person name="Petzold A."/>
            <person name="Koch P."/>
            <person name="Groth M."/>
            <person name="Platzer M."/>
        </authorList>
    </citation>
    <scope>NUCLEOTIDE SEQUENCE</scope>
    <source>
        <tissue evidence="12">Brain</tissue>
    </source>
</reference>
<dbReference type="GO" id="GO:0038132">
    <property type="term" value="F:neuregulin binding"/>
    <property type="evidence" value="ECO:0007669"/>
    <property type="project" value="TreeGrafter"/>
</dbReference>
<proteinExistence type="predicted"/>
<evidence type="ECO:0000256" key="5">
    <source>
        <dbReference type="ARBA" id="ARBA00022777"/>
    </source>
</evidence>
<dbReference type="InterPro" id="IPR017441">
    <property type="entry name" value="Protein_kinase_ATP_BS"/>
</dbReference>
<feature type="compositionally biased region" description="Acidic residues" evidence="10">
    <location>
        <begin position="212"/>
        <end position="222"/>
    </location>
</feature>
<dbReference type="PROSITE" id="PS00107">
    <property type="entry name" value="PROTEIN_KINASE_ATP"/>
    <property type="match status" value="1"/>
</dbReference>
<dbReference type="GO" id="GO:0008284">
    <property type="term" value="P:positive regulation of cell population proliferation"/>
    <property type="evidence" value="ECO:0007669"/>
    <property type="project" value="TreeGrafter"/>
</dbReference>
<dbReference type="GO" id="GO:0005524">
    <property type="term" value="F:ATP binding"/>
    <property type="evidence" value="ECO:0007669"/>
    <property type="project" value="UniProtKB-UniRule"/>
</dbReference>
<dbReference type="GO" id="GO:0012505">
    <property type="term" value="C:endomembrane system"/>
    <property type="evidence" value="ECO:0007669"/>
    <property type="project" value="UniProtKB-SubCell"/>
</dbReference>
<reference evidence="12" key="1">
    <citation type="submission" date="2016-05" db="EMBL/GenBank/DDBJ databases">
        <authorList>
            <person name="Lavstsen T."/>
            <person name="Jespersen J.S."/>
        </authorList>
    </citation>
    <scope>NUCLEOTIDE SEQUENCE</scope>
    <source>
        <tissue evidence="12">Brain</tissue>
    </source>
</reference>
<evidence type="ECO:0000256" key="2">
    <source>
        <dbReference type="ARBA" id="ARBA00004479"/>
    </source>
</evidence>
<evidence type="ECO:0000256" key="10">
    <source>
        <dbReference type="SAM" id="MobiDB-lite"/>
    </source>
</evidence>
<dbReference type="GO" id="GO:0043066">
    <property type="term" value="P:negative regulation of apoptotic process"/>
    <property type="evidence" value="ECO:0007669"/>
    <property type="project" value="TreeGrafter"/>
</dbReference>
<evidence type="ECO:0000259" key="11">
    <source>
        <dbReference type="PROSITE" id="PS50011"/>
    </source>
</evidence>
<feature type="compositionally biased region" description="Polar residues" evidence="10">
    <location>
        <begin position="385"/>
        <end position="398"/>
    </location>
</feature>
<keyword evidence="5" id="KW-0418">Kinase</keyword>
<feature type="compositionally biased region" description="Basic residues" evidence="10">
    <location>
        <begin position="374"/>
        <end position="384"/>
    </location>
</feature>